<dbReference type="InterPro" id="IPR055190">
    <property type="entry name" value="ATP-synt_VA_C"/>
</dbReference>
<dbReference type="RefSeq" id="WP_078109263.1">
    <property type="nucleotide sequence ID" value="NZ_CP065424.1"/>
</dbReference>
<dbReference type="InterPro" id="IPR020003">
    <property type="entry name" value="ATPase_a/bsu_AS"/>
</dbReference>
<dbReference type="EMBL" id="MTLA01000013">
    <property type="protein sequence ID" value="OOP70117.1"/>
    <property type="molecule type" value="Genomic_DNA"/>
</dbReference>
<dbReference type="Pfam" id="PF22919">
    <property type="entry name" value="ATP-synt_VA_C"/>
    <property type="match status" value="1"/>
</dbReference>
<evidence type="ECO:0000313" key="13">
    <source>
        <dbReference type="Proteomes" id="UP000189761"/>
    </source>
</evidence>
<reference evidence="12 13" key="1">
    <citation type="submission" date="2017-01" db="EMBL/GenBank/DDBJ databases">
        <title>Draft genome sequence of Bacillus oleronius.</title>
        <authorList>
            <person name="Allam M."/>
        </authorList>
    </citation>
    <scope>NUCLEOTIDE SEQUENCE [LARGE SCALE GENOMIC DNA]</scope>
    <source>
        <strain evidence="12 13">DSM 9356</strain>
    </source>
</reference>
<comment type="caution">
    <text evidence="12">The sequence shown here is derived from an EMBL/GenBank/DDBJ whole genome shotgun (WGS) entry which is preliminary data.</text>
</comment>
<dbReference type="AlphaFoldDB" id="A0A8E2LGM1"/>
<sequence length="350" mass="39002">MENSDSLRLNVALLRRKVPNLTTAARSVGLRPATVSNLCTGKIPVGRAEVRTLVALATLAECSLDELILRGEKVEMIETGIKTLDLFAPLAKNGTVGLVARPGMGQLVILAELFYKMKKRGYANVLLLPEGDHPELNDLLEFADIIAYTIDEAYEKMASYDKGKDLIFTADRSHVVSGEIYQLQERLQNIGVENVTTILLDLSGEVVDEELPYGPLETLWQFDADLTARHRFPAVNPIFSTSSVLEGAHLDQKHFIIQQRAQKLLRRYRELRSLVTVSGIEKLPTAEVQTYKRGERLEAYLTQPFYVAEPFTGKKGESVLLQDTLSDVQKILDGVTDSTDIEQLDFIGKL</sequence>
<evidence type="ECO:0000256" key="4">
    <source>
        <dbReference type="ARBA" id="ARBA00022741"/>
    </source>
</evidence>
<evidence type="ECO:0000256" key="5">
    <source>
        <dbReference type="ARBA" id="ARBA00022840"/>
    </source>
</evidence>
<evidence type="ECO:0000256" key="7">
    <source>
        <dbReference type="ARBA" id="ARBA00023065"/>
    </source>
</evidence>
<keyword evidence="8" id="KW-0472">Membrane</keyword>
<dbReference type="InterPro" id="IPR050053">
    <property type="entry name" value="ATPase_alpha/beta_chains"/>
</dbReference>
<comment type="subcellular location">
    <subcellularLocation>
        <location evidence="1">Membrane</location>
    </subcellularLocation>
</comment>
<evidence type="ECO:0000256" key="2">
    <source>
        <dbReference type="ARBA" id="ARBA00008936"/>
    </source>
</evidence>
<evidence type="ECO:0000256" key="6">
    <source>
        <dbReference type="ARBA" id="ARBA00022967"/>
    </source>
</evidence>
<dbReference type="InterPro" id="IPR027417">
    <property type="entry name" value="P-loop_NTPase"/>
</dbReference>
<proteinExistence type="inferred from homology"/>
<dbReference type="Gene3D" id="3.40.50.300">
    <property type="entry name" value="P-loop containing nucleotide triphosphate hydrolases"/>
    <property type="match status" value="1"/>
</dbReference>
<dbReference type="GO" id="GO:0005524">
    <property type="term" value="F:ATP binding"/>
    <property type="evidence" value="ECO:0007669"/>
    <property type="project" value="UniProtKB-KW"/>
</dbReference>
<keyword evidence="13" id="KW-1185">Reference proteome</keyword>
<keyword evidence="6" id="KW-1278">Translocase</keyword>
<dbReference type="PANTHER" id="PTHR15184">
    <property type="entry name" value="ATP SYNTHASE"/>
    <property type="match status" value="1"/>
</dbReference>
<comment type="similarity">
    <text evidence="2">Belongs to the ATPase alpha/beta chains family.</text>
</comment>
<keyword evidence="5" id="KW-0067">ATP-binding</keyword>
<organism evidence="12 13">
    <name type="scientific">Heyndrickxia oleronia</name>
    <dbReference type="NCBI Taxonomy" id="38875"/>
    <lineage>
        <taxon>Bacteria</taxon>
        <taxon>Bacillati</taxon>
        <taxon>Bacillota</taxon>
        <taxon>Bacilli</taxon>
        <taxon>Bacillales</taxon>
        <taxon>Bacillaceae</taxon>
        <taxon>Heyndrickxia</taxon>
    </lineage>
</organism>
<dbReference type="Gene3D" id="1.10.1140.10">
    <property type="entry name" value="Bovine Mitochondrial F1-atpase, Atp Synthase Beta Chain, Chain D, domain 3"/>
    <property type="match status" value="1"/>
</dbReference>
<evidence type="ECO:0000256" key="1">
    <source>
        <dbReference type="ARBA" id="ARBA00004370"/>
    </source>
</evidence>
<evidence type="ECO:0000259" key="11">
    <source>
        <dbReference type="Pfam" id="PF22919"/>
    </source>
</evidence>
<dbReference type="Proteomes" id="UP000189761">
    <property type="component" value="Unassembled WGS sequence"/>
</dbReference>
<dbReference type="PANTHER" id="PTHR15184:SF71">
    <property type="entry name" value="ATP SYNTHASE SUBUNIT BETA, MITOCHONDRIAL"/>
    <property type="match status" value="1"/>
</dbReference>
<dbReference type="InterPro" id="IPR024034">
    <property type="entry name" value="ATPase_F1/V1_b/a_C"/>
</dbReference>
<dbReference type="SUPFAM" id="SSF52540">
    <property type="entry name" value="P-loop containing nucleoside triphosphate hydrolases"/>
    <property type="match status" value="1"/>
</dbReference>
<dbReference type="SUPFAM" id="SSF47917">
    <property type="entry name" value="C-terminal domain of alpha and beta subunits of F1 ATP synthase"/>
    <property type="match status" value="1"/>
</dbReference>
<accession>A0A8E2LGM1</accession>
<evidence type="ECO:0000313" key="12">
    <source>
        <dbReference type="EMBL" id="OOP70117.1"/>
    </source>
</evidence>
<dbReference type="GO" id="GO:0045259">
    <property type="term" value="C:proton-transporting ATP synthase complex"/>
    <property type="evidence" value="ECO:0007669"/>
    <property type="project" value="UniProtKB-KW"/>
</dbReference>
<keyword evidence="4" id="KW-0547">Nucleotide-binding</keyword>
<evidence type="ECO:0000256" key="9">
    <source>
        <dbReference type="ARBA" id="ARBA00023196"/>
    </source>
</evidence>
<dbReference type="GO" id="GO:0046933">
    <property type="term" value="F:proton-transporting ATP synthase activity, rotational mechanism"/>
    <property type="evidence" value="ECO:0007669"/>
    <property type="project" value="TreeGrafter"/>
</dbReference>
<protein>
    <recommendedName>
        <fullName evidence="11">ATP synthase A/B type C-terminal domain-containing protein</fullName>
    </recommendedName>
</protein>
<gene>
    <name evidence="12" type="ORF">BWZ43_01305</name>
</gene>
<keyword evidence="10" id="KW-0066">ATP synthesis</keyword>
<dbReference type="PROSITE" id="PS00152">
    <property type="entry name" value="ATPASE_ALPHA_BETA"/>
    <property type="match status" value="1"/>
</dbReference>
<evidence type="ECO:0000256" key="8">
    <source>
        <dbReference type="ARBA" id="ARBA00023136"/>
    </source>
</evidence>
<name>A0A8E2LGM1_9BACI</name>
<evidence type="ECO:0000256" key="3">
    <source>
        <dbReference type="ARBA" id="ARBA00022448"/>
    </source>
</evidence>
<keyword evidence="7" id="KW-0406">Ion transport</keyword>
<feature type="domain" description="ATP synthase A/B type C-terminal" evidence="11">
    <location>
        <begin position="249"/>
        <end position="327"/>
    </location>
</feature>
<keyword evidence="3" id="KW-0813">Transport</keyword>
<keyword evidence="9" id="KW-0139">CF(1)</keyword>
<evidence type="ECO:0000256" key="10">
    <source>
        <dbReference type="ARBA" id="ARBA00023310"/>
    </source>
</evidence>